<accession>A0A8R7QTW7</accession>
<evidence type="ECO:0000313" key="2">
    <source>
        <dbReference type="Proteomes" id="UP000015106"/>
    </source>
</evidence>
<dbReference type="AlphaFoldDB" id="A0A8R7QTW7"/>
<dbReference type="Gramene" id="TuG1812G0700000470.01.T01">
    <property type="protein sequence ID" value="TuG1812G0700000470.01.T01.cds359924"/>
    <property type="gene ID" value="TuG1812G0700000470.01"/>
</dbReference>
<dbReference type="Gramene" id="TuG1812U0000345700.01.T01">
    <property type="protein sequence ID" value="TuG1812U0000345700.01.T01.s_cds7403"/>
    <property type="gene ID" value="TuG1812U0000345700.01"/>
</dbReference>
<protein>
    <submittedName>
        <fullName evidence="1">Uncharacterized protein</fullName>
    </submittedName>
</protein>
<proteinExistence type="predicted"/>
<evidence type="ECO:0000313" key="1">
    <source>
        <dbReference type="EnsemblPlants" id="TuG1812G0700000470.01.T01.cds359924"/>
    </source>
</evidence>
<dbReference type="EnsemblPlants" id="TuG1812U0000345700.01.T01">
    <property type="protein sequence ID" value="TuG1812U0000345700.01.T01.s_cds7403"/>
    <property type="gene ID" value="TuG1812U0000345700.01"/>
</dbReference>
<dbReference type="Proteomes" id="UP000015106">
    <property type="component" value="Chromosome 7"/>
</dbReference>
<reference evidence="2" key="1">
    <citation type="journal article" date="2013" name="Nature">
        <title>Draft genome of the wheat A-genome progenitor Triticum urartu.</title>
        <authorList>
            <person name="Ling H.Q."/>
            <person name="Zhao S."/>
            <person name="Liu D."/>
            <person name="Wang J."/>
            <person name="Sun H."/>
            <person name="Zhang C."/>
            <person name="Fan H."/>
            <person name="Li D."/>
            <person name="Dong L."/>
            <person name="Tao Y."/>
            <person name="Gao C."/>
            <person name="Wu H."/>
            <person name="Li Y."/>
            <person name="Cui Y."/>
            <person name="Guo X."/>
            <person name="Zheng S."/>
            <person name="Wang B."/>
            <person name="Yu K."/>
            <person name="Liang Q."/>
            <person name="Yang W."/>
            <person name="Lou X."/>
            <person name="Chen J."/>
            <person name="Feng M."/>
            <person name="Jian J."/>
            <person name="Zhang X."/>
            <person name="Luo G."/>
            <person name="Jiang Y."/>
            <person name="Liu J."/>
            <person name="Wang Z."/>
            <person name="Sha Y."/>
            <person name="Zhang B."/>
            <person name="Wu H."/>
            <person name="Tang D."/>
            <person name="Shen Q."/>
            <person name="Xue P."/>
            <person name="Zou S."/>
            <person name="Wang X."/>
            <person name="Liu X."/>
            <person name="Wang F."/>
            <person name="Yang Y."/>
            <person name="An X."/>
            <person name="Dong Z."/>
            <person name="Zhang K."/>
            <person name="Zhang X."/>
            <person name="Luo M.C."/>
            <person name="Dvorak J."/>
            <person name="Tong Y."/>
            <person name="Wang J."/>
            <person name="Yang H."/>
            <person name="Li Z."/>
            <person name="Wang D."/>
            <person name="Zhang A."/>
            <person name="Wang J."/>
        </authorList>
    </citation>
    <scope>NUCLEOTIDE SEQUENCE</scope>
    <source>
        <strain evidence="2">cv. G1812</strain>
    </source>
</reference>
<dbReference type="EnsemblPlants" id="TuG1812G0700000470.01.T01">
    <property type="protein sequence ID" value="TuG1812G0700000470.01.T01.cds359924"/>
    <property type="gene ID" value="TuG1812G0700000470.01"/>
</dbReference>
<keyword evidence="2" id="KW-1185">Reference proteome</keyword>
<reference evidence="1" key="3">
    <citation type="submission" date="2022-06" db="UniProtKB">
        <authorList>
            <consortium name="EnsemblPlants"/>
        </authorList>
    </citation>
    <scope>IDENTIFICATION</scope>
</reference>
<sequence>MSVLRLRDLLLSVEAAASGSTATTAPRGRAACRHGLGEDLEVREQQGCQLRQCAPVGTVGRHVGAAAQDVVQRSWSMCGWPEQRELRVAVSFGVVPARLSLIQVADREEV</sequence>
<name>A0A8R7QTW7_TRIUA</name>
<organism evidence="1 2">
    <name type="scientific">Triticum urartu</name>
    <name type="common">Red wild einkorn</name>
    <name type="synonym">Crithodium urartu</name>
    <dbReference type="NCBI Taxonomy" id="4572"/>
    <lineage>
        <taxon>Eukaryota</taxon>
        <taxon>Viridiplantae</taxon>
        <taxon>Streptophyta</taxon>
        <taxon>Embryophyta</taxon>
        <taxon>Tracheophyta</taxon>
        <taxon>Spermatophyta</taxon>
        <taxon>Magnoliopsida</taxon>
        <taxon>Liliopsida</taxon>
        <taxon>Poales</taxon>
        <taxon>Poaceae</taxon>
        <taxon>BOP clade</taxon>
        <taxon>Pooideae</taxon>
        <taxon>Triticodae</taxon>
        <taxon>Triticeae</taxon>
        <taxon>Triticinae</taxon>
        <taxon>Triticum</taxon>
    </lineage>
</organism>
<reference evidence="1" key="2">
    <citation type="submission" date="2018-03" db="EMBL/GenBank/DDBJ databases">
        <title>The Triticum urartu genome reveals the dynamic nature of wheat genome evolution.</title>
        <authorList>
            <person name="Ling H."/>
            <person name="Ma B."/>
            <person name="Shi X."/>
            <person name="Liu H."/>
            <person name="Dong L."/>
            <person name="Sun H."/>
            <person name="Cao Y."/>
            <person name="Gao Q."/>
            <person name="Zheng S."/>
            <person name="Li Y."/>
            <person name="Yu Y."/>
            <person name="Du H."/>
            <person name="Qi M."/>
            <person name="Li Y."/>
            <person name="Yu H."/>
            <person name="Cui Y."/>
            <person name="Wang N."/>
            <person name="Chen C."/>
            <person name="Wu H."/>
            <person name="Zhao Y."/>
            <person name="Zhang J."/>
            <person name="Li Y."/>
            <person name="Zhou W."/>
            <person name="Zhang B."/>
            <person name="Hu W."/>
            <person name="Eijk M."/>
            <person name="Tang J."/>
            <person name="Witsenboer H."/>
            <person name="Zhao S."/>
            <person name="Li Z."/>
            <person name="Zhang A."/>
            <person name="Wang D."/>
            <person name="Liang C."/>
        </authorList>
    </citation>
    <scope>NUCLEOTIDE SEQUENCE [LARGE SCALE GENOMIC DNA]</scope>
    <source>
        <strain evidence="1">cv. G1812</strain>
    </source>
</reference>